<dbReference type="Gene3D" id="2.30.130.30">
    <property type="entry name" value="Hypothetical protein"/>
    <property type="match status" value="1"/>
</dbReference>
<dbReference type="InterPro" id="IPR015947">
    <property type="entry name" value="PUA-like_sf"/>
</dbReference>
<dbReference type="KEGG" id="tva:4772315"/>
<dbReference type="Proteomes" id="UP000001542">
    <property type="component" value="Unassembled WGS sequence"/>
</dbReference>
<dbReference type="SMR" id="A2DZ51"/>
<dbReference type="Pfam" id="PF04266">
    <property type="entry name" value="ASCH"/>
    <property type="match status" value="1"/>
</dbReference>
<gene>
    <name evidence="2" type="ORF">TVAG_026480</name>
</gene>
<keyword evidence="3" id="KW-1185">Reference proteome</keyword>
<evidence type="ECO:0000259" key="1">
    <source>
        <dbReference type="SMART" id="SM01022"/>
    </source>
</evidence>
<evidence type="ECO:0000313" key="3">
    <source>
        <dbReference type="Proteomes" id="UP000001542"/>
    </source>
</evidence>
<reference evidence="2" key="2">
    <citation type="journal article" date="2007" name="Science">
        <title>Draft genome sequence of the sexually transmitted pathogen Trichomonas vaginalis.</title>
        <authorList>
            <person name="Carlton J.M."/>
            <person name="Hirt R.P."/>
            <person name="Silva J.C."/>
            <person name="Delcher A.L."/>
            <person name="Schatz M."/>
            <person name="Zhao Q."/>
            <person name="Wortman J.R."/>
            <person name="Bidwell S.L."/>
            <person name="Alsmark U.C.M."/>
            <person name="Besteiro S."/>
            <person name="Sicheritz-Ponten T."/>
            <person name="Noel C.J."/>
            <person name="Dacks J.B."/>
            <person name="Foster P.G."/>
            <person name="Simillion C."/>
            <person name="Van de Peer Y."/>
            <person name="Miranda-Saavedra D."/>
            <person name="Barton G.J."/>
            <person name="Westrop G.D."/>
            <person name="Mueller S."/>
            <person name="Dessi D."/>
            <person name="Fiori P.L."/>
            <person name="Ren Q."/>
            <person name="Paulsen I."/>
            <person name="Zhang H."/>
            <person name="Bastida-Corcuera F.D."/>
            <person name="Simoes-Barbosa A."/>
            <person name="Brown M.T."/>
            <person name="Hayes R.D."/>
            <person name="Mukherjee M."/>
            <person name="Okumura C.Y."/>
            <person name="Schneider R."/>
            <person name="Smith A.J."/>
            <person name="Vanacova S."/>
            <person name="Villalvazo M."/>
            <person name="Haas B.J."/>
            <person name="Pertea M."/>
            <person name="Feldblyum T.V."/>
            <person name="Utterback T.R."/>
            <person name="Shu C.L."/>
            <person name="Osoegawa K."/>
            <person name="de Jong P.J."/>
            <person name="Hrdy I."/>
            <person name="Horvathova L."/>
            <person name="Zubacova Z."/>
            <person name="Dolezal P."/>
            <person name="Malik S.B."/>
            <person name="Logsdon J.M. Jr."/>
            <person name="Henze K."/>
            <person name="Gupta A."/>
            <person name="Wang C.C."/>
            <person name="Dunne R.L."/>
            <person name="Upcroft J.A."/>
            <person name="Upcroft P."/>
            <person name="White O."/>
            <person name="Salzberg S.L."/>
            <person name="Tang P."/>
            <person name="Chiu C.-H."/>
            <person name="Lee Y.-S."/>
            <person name="Embley T.M."/>
            <person name="Coombs G.H."/>
            <person name="Mottram J.C."/>
            <person name="Tachezy J."/>
            <person name="Fraser-Liggett C.M."/>
            <person name="Johnson P.J."/>
        </authorList>
    </citation>
    <scope>NUCLEOTIDE SEQUENCE [LARGE SCALE GENOMIC DNA]</scope>
    <source>
        <strain evidence="2">G3</strain>
    </source>
</reference>
<dbReference type="AlphaFoldDB" id="A2DZ51"/>
<accession>A2DZ51</accession>
<dbReference type="GO" id="GO:0016853">
    <property type="term" value="F:isomerase activity"/>
    <property type="evidence" value="ECO:0007669"/>
    <property type="project" value="UniProtKB-KW"/>
</dbReference>
<reference evidence="2" key="1">
    <citation type="submission" date="2006-10" db="EMBL/GenBank/DDBJ databases">
        <authorList>
            <person name="Amadeo P."/>
            <person name="Zhao Q."/>
            <person name="Wortman J."/>
            <person name="Fraser-Liggett C."/>
            <person name="Carlton J."/>
        </authorList>
    </citation>
    <scope>NUCLEOTIDE SEQUENCE</scope>
    <source>
        <strain evidence="2">G3</strain>
    </source>
</reference>
<name>A2DZ51_TRIV3</name>
<dbReference type="CDD" id="cd06555">
    <property type="entry name" value="ASCH_PF0470_like"/>
    <property type="match status" value="1"/>
</dbReference>
<dbReference type="OrthoDB" id="112749at2759"/>
<dbReference type="PANTHER" id="PTHR34204:SF2">
    <property type="entry name" value="RNA-BINDING ASCH DOMAIN PROTEIN"/>
    <property type="match status" value="1"/>
</dbReference>
<evidence type="ECO:0000313" key="2">
    <source>
        <dbReference type="EMBL" id="EAY14327.1"/>
    </source>
</evidence>
<dbReference type="VEuPathDB" id="TrichDB:TVAG_026480"/>
<dbReference type="VEuPathDB" id="TrichDB:TVAGG3_0504980"/>
<sequence>MISKHLSEPWFSYVEQGKKTIEGRLEREEWSKIKPGDIIEFYNSDTGSKRAFQVKVVDIKKYSSFKSLINTEGLNNILPGVTSLEEGIKIYEKIYGSTPNHNILGIKLQKL</sequence>
<dbReference type="SUPFAM" id="SSF88697">
    <property type="entry name" value="PUA domain-like"/>
    <property type="match status" value="1"/>
</dbReference>
<feature type="domain" description="ASCH" evidence="1">
    <location>
        <begin position="4"/>
        <end position="110"/>
    </location>
</feature>
<dbReference type="InterPro" id="IPR007374">
    <property type="entry name" value="ASCH_domain"/>
</dbReference>
<protein>
    <submittedName>
        <fullName evidence="2">Archaea-specific enzyme related to ProFAR isomerase, putative</fullName>
    </submittedName>
</protein>
<proteinExistence type="predicted"/>
<keyword evidence="2" id="KW-0413">Isomerase</keyword>
<dbReference type="RefSeq" id="XP_001326550.1">
    <property type="nucleotide sequence ID" value="XM_001326515.1"/>
</dbReference>
<dbReference type="InParanoid" id="A2DZ51"/>
<dbReference type="PANTHER" id="PTHR34204">
    <property type="entry name" value="RNA-BINDING ASCH DOMAIN PROTEIN"/>
    <property type="match status" value="1"/>
</dbReference>
<dbReference type="EMBL" id="DS113272">
    <property type="protein sequence ID" value="EAY14327.1"/>
    <property type="molecule type" value="Genomic_DNA"/>
</dbReference>
<dbReference type="SMART" id="SM01022">
    <property type="entry name" value="ASCH"/>
    <property type="match status" value="1"/>
</dbReference>
<organism evidence="2 3">
    <name type="scientific">Trichomonas vaginalis (strain ATCC PRA-98 / G3)</name>
    <dbReference type="NCBI Taxonomy" id="412133"/>
    <lineage>
        <taxon>Eukaryota</taxon>
        <taxon>Metamonada</taxon>
        <taxon>Parabasalia</taxon>
        <taxon>Trichomonadida</taxon>
        <taxon>Trichomonadidae</taxon>
        <taxon>Trichomonas</taxon>
    </lineage>
</organism>
<dbReference type="OMA" id="EWEMGLQ"/>